<keyword evidence="1" id="KW-0472">Membrane</keyword>
<keyword evidence="1" id="KW-1133">Transmembrane helix</keyword>
<sequence length="349" mass="40845">MTAVDSNLWDKETEWVVKPQFDQMHTVMRLAQCNVFINPRDELMFVIQIPRMDKSTFFLYKPVSIPECDVNKMCKFLVPQSRYIGFESRTTPKHYVRLDDTSVCTLIDNMTLCYGSITSNKIEYSPDCDVRLFNGLERNNCQVHATQFHNEIFYSLNNVNKWLYMVNEKPIHAEMNCGSGRYDKKLVLQGMGIITIMKYCKLRTSRTILISKHISNYEQDNFTVVYFNFSQFVLPSDYINNGKIVKSLDFDTLKDVTFTLKHLVTQEQADSVLSIFNDDNNSNANWYSNLFGNWWWEFKFILYAVCIIIITLITLNIKRVFCGSENCVSSKRIVLPMLSPNYKYILNVK</sequence>
<protein>
    <submittedName>
        <fullName evidence="2">ORF26</fullName>
    </submittedName>
</protein>
<dbReference type="InterPro" id="IPR022048">
    <property type="entry name" value="Envelope_fusion-like"/>
</dbReference>
<reference evidence="2" key="1">
    <citation type="submission" date="2019-11" db="EMBL/GenBank/DDBJ databases">
        <title>Studies on the baculoviruses infecting the caterpillars, Spilarctia obliqua Walker (Erebidae) and Pieris brassicae Linn. (Pieridae) (Insecta: Lepidoptera).</title>
        <authorList>
            <person name="Paul S."/>
            <person name="Arumugaperumal A."/>
            <person name="Sathiya Balasingh Thangapandi E.J.J."/>
            <person name="Sarjubala Devi H."/>
            <person name="Johnson T."/>
            <person name="Maisnam S."/>
            <person name="Krishnavel S."/>
            <person name="Soman Syamala S."/>
            <person name="Ramamoorthy S."/>
            <person name="Karthikeyan R."/>
            <person name="Subburaman C."/>
            <person name="Jeyaprakash R."/>
            <person name="Azhaguchamy M."/>
            <person name="Ramaiyer V."/>
            <person name="Sivasubramaniam S."/>
        </authorList>
    </citation>
    <scope>NUCLEOTIDE SEQUENCE</scope>
    <source>
        <strain evidence="2">Manipur</strain>
    </source>
</reference>
<dbReference type="EMBL" id="MN750573">
    <property type="protein sequence ID" value="QNN89513.1"/>
    <property type="molecule type" value="Genomic_DNA"/>
</dbReference>
<evidence type="ECO:0000313" key="2">
    <source>
        <dbReference type="EMBL" id="QNN89513.1"/>
    </source>
</evidence>
<dbReference type="Pfam" id="PF12259">
    <property type="entry name" value="Baculo_F"/>
    <property type="match status" value="1"/>
</dbReference>
<evidence type="ECO:0000256" key="1">
    <source>
        <dbReference type="SAM" id="Phobius"/>
    </source>
</evidence>
<accession>A0A7G9U8T2</accession>
<organism evidence="2">
    <name type="scientific">Pieris brassicae granulosis virus</name>
    <name type="common">PbGV</name>
    <name type="synonym">Pieris brassicae granulovirus</name>
    <dbReference type="NCBI Taxonomy" id="10465"/>
    <lineage>
        <taxon>Viruses</taxon>
        <taxon>Viruses incertae sedis</taxon>
        <taxon>Naldaviricetes</taxon>
        <taxon>Lefavirales</taxon>
        <taxon>Baculoviridae</taxon>
        <taxon>Betabaculovirus</taxon>
        <taxon>Betabaculovirus arrapae</taxon>
    </lineage>
</organism>
<name>A0A7G9U8T2_GVPB</name>
<proteinExistence type="predicted"/>
<organismHost>
    <name type="scientific">Pieris brassicae</name>
    <name type="common">White butterfly</name>
    <name type="synonym">Large white butterfly</name>
    <dbReference type="NCBI Taxonomy" id="7116"/>
</organismHost>
<feature type="transmembrane region" description="Helical" evidence="1">
    <location>
        <begin position="294"/>
        <end position="315"/>
    </location>
</feature>
<keyword evidence="1" id="KW-0812">Transmembrane</keyword>